<evidence type="ECO:0000256" key="6">
    <source>
        <dbReference type="SAM" id="Phobius"/>
    </source>
</evidence>
<comment type="similarity">
    <text evidence="4">Belongs to the early nodulin-like (ENODL) family.</text>
</comment>
<keyword evidence="6" id="KW-0812">Transmembrane</keyword>
<evidence type="ECO:0000256" key="3">
    <source>
        <dbReference type="ARBA" id="ARBA00023180"/>
    </source>
</evidence>
<evidence type="ECO:0000256" key="5">
    <source>
        <dbReference type="ARBA" id="ARBA00037626"/>
    </source>
</evidence>
<evidence type="ECO:0000259" key="8">
    <source>
        <dbReference type="PROSITE" id="PS51485"/>
    </source>
</evidence>
<accession>A0AAD8RWW6</accession>
<evidence type="ECO:0000256" key="1">
    <source>
        <dbReference type="ARBA" id="ARBA00022729"/>
    </source>
</evidence>
<dbReference type="AlphaFoldDB" id="A0AAD8RWW6"/>
<dbReference type="InterPro" id="IPR039391">
    <property type="entry name" value="Phytocyanin-like"/>
</dbReference>
<keyword evidence="6" id="KW-0472">Membrane</keyword>
<dbReference type="GO" id="GO:0005886">
    <property type="term" value="C:plasma membrane"/>
    <property type="evidence" value="ECO:0007669"/>
    <property type="project" value="TreeGrafter"/>
</dbReference>
<dbReference type="EMBL" id="JAUUTY010000005">
    <property type="protein sequence ID" value="KAK1632723.1"/>
    <property type="molecule type" value="Genomic_DNA"/>
</dbReference>
<comment type="function">
    <text evidence="5">May act as a carbohydrate transporter.</text>
</comment>
<dbReference type="PANTHER" id="PTHR33021">
    <property type="entry name" value="BLUE COPPER PROTEIN"/>
    <property type="match status" value="1"/>
</dbReference>
<dbReference type="SUPFAM" id="SSF49503">
    <property type="entry name" value="Cupredoxins"/>
    <property type="match status" value="1"/>
</dbReference>
<dbReference type="Proteomes" id="UP001231189">
    <property type="component" value="Unassembled WGS sequence"/>
</dbReference>
<feature type="signal peptide" evidence="7">
    <location>
        <begin position="1"/>
        <end position="22"/>
    </location>
</feature>
<dbReference type="PANTHER" id="PTHR33021:SF13">
    <property type="entry name" value="OS09G0557900 PROTEIN"/>
    <property type="match status" value="1"/>
</dbReference>
<keyword evidence="10" id="KW-1185">Reference proteome</keyword>
<keyword evidence="2" id="KW-1015">Disulfide bond</keyword>
<dbReference type="Gene3D" id="2.60.40.420">
    <property type="entry name" value="Cupredoxins - blue copper proteins"/>
    <property type="match status" value="1"/>
</dbReference>
<sequence length="171" mass="17846">MASSRLLLAVAVVAGCAMGLSGATDHIVGANRGWNPNINYTLWSGNHTFVVGDLISFRYQKGTHNVFEVNQTGYDNCTMDGLAGNWTSGKDFIPLNERRRYFFICGNGFCQAGMKVAVTVHPGALVGTEMPMVPPGPDSTASAAAATTSTSFTASAWLAVAALAVVIAAVA</sequence>
<gene>
    <name evidence="9" type="ORF">QYE76_007038</name>
</gene>
<dbReference type="GO" id="GO:0009055">
    <property type="term" value="F:electron transfer activity"/>
    <property type="evidence" value="ECO:0007669"/>
    <property type="project" value="InterPro"/>
</dbReference>
<keyword evidence="1 7" id="KW-0732">Signal</keyword>
<dbReference type="Pfam" id="PF02298">
    <property type="entry name" value="Cu_bind_like"/>
    <property type="match status" value="1"/>
</dbReference>
<keyword evidence="3" id="KW-0325">Glycoprotein</keyword>
<dbReference type="PROSITE" id="PS51257">
    <property type="entry name" value="PROKAR_LIPOPROTEIN"/>
    <property type="match status" value="1"/>
</dbReference>
<feature type="transmembrane region" description="Helical" evidence="6">
    <location>
        <begin position="152"/>
        <end position="170"/>
    </location>
</feature>
<evidence type="ECO:0000256" key="2">
    <source>
        <dbReference type="ARBA" id="ARBA00023157"/>
    </source>
</evidence>
<proteinExistence type="inferred from homology"/>
<comment type="caution">
    <text evidence="9">The sequence shown here is derived from an EMBL/GenBank/DDBJ whole genome shotgun (WGS) entry which is preliminary data.</text>
</comment>
<feature type="chain" id="PRO_5041900494" description="Phytocyanin domain-containing protein" evidence="7">
    <location>
        <begin position="23"/>
        <end position="171"/>
    </location>
</feature>
<dbReference type="InterPro" id="IPR008972">
    <property type="entry name" value="Cupredoxin"/>
</dbReference>
<reference evidence="9" key="1">
    <citation type="submission" date="2023-07" db="EMBL/GenBank/DDBJ databases">
        <title>A chromosome-level genome assembly of Lolium multiflorum.</title>
        <authorList>
            <person name="Chen Y."/>
            <person name="Copetti D."/>
            <person name="Kolliker R."/>
            <person name="Studer B."/>
        </authorList>
    </citation>
    <scope>NUCLEOTIDE SEQUENCE</scope>
    <source>
        <strain evidence="9">02402/16</strain>
        <tissue evidence="9">Leaf</tissue>
    </source>
</reference>
<evidence type="ECO:0000313" key="9">
    <source>
        <dbReference type="EMBL" id="KAK1632723.1"/>
    </source>
</evidence>
<evidence type="ECO:0000256" key="4">
    <source>
        <dbReference type="ARBA" id="ARBA00035011"/>
    </source>
</evidence>
<dbReference type="InterPro" id="IPR003245">
    <property type="entry name" value="Phytocyanin_dom"/>
</dbReference>
<evidence type="ECO:0000256" key="7">
    <source>
        <dbReference type="SAM" id="SignalP"/>
    </source>
</evidence>
<dbReference type="PROSITE" id="PS51485">
    <property type="entry name" value="PHYTOCYANIN"/>
    <property type="match status" value="1"/>
</dbReference>
<feature type="domain" description="Phytocyanin" evidence="8">
    <location>
        <begin position="24"/>
        <end position="122"/>
    </location>
</feature>
<dbReference type="CDD" id="cd11017">
    <property type="entry name" value="Phytocyanin_like_1"/>
    <property type="match status" value="1"/>
</dbReference>
<keyword evidence="6" id="KW-1133">Transmembrane helix</keyword>
<name>A0AAD8RWW6_LOLMU</name>
<organism evidence="9 10">
    <name type="scientific">Lolium multiflorum</name>
    <name type="common">Italian ryegrass</name>
    <name type="synonym">Lolium perenne subsp. multiflorum</name>
    <dbReference type="NCBI Taxonomy" id="4521"/>
    <lineage>
        <taxon>Eukaryota</taxon>
        <taxon>Viridiplantae</taxon>
        <taxon>Streptophyta</taxon>
        <taxon>Embryophyta</taxon>
        <taxon>Tracheophyta</taxon>
        <taxon>Spermatophyta</taxon>
        <taxon>Magnoliopsida</taxon>
        <taxon>Liliopsida</taxon>
        <taxon>Poales</taxon>
        <taxon>Poaceae</taxon>
        <taxon>BOP clade</taxon>
        <taxon>Pooideae</taxon>
        <taxon>Poodae</taxon>
        <taxon>Poeae</taxon>
        <taxon>Poeae Chloroplast Group 2 (Poeae type)</taxon>
        <taxon>Loliodinae</taxon>
        <taxon>Loliinae</taxon>
        <taxon>Lolium</taxon>
    </lineage>
</organism>
<protein>
    <recommendedName>
        <fullName evidence="8">Phytocyanin domain-containing protein</fullName>
    </recommendedName>
</protein>
<dbReference type="FunFam" id="2.60.40.420:FF:000018">
    <property type="entry name" value="Lamin-like protein"/>
    <property type="match status" value="1"/>
</dbReference>
<evidence type="ECO:0000313" key="10">
    <source>
        <dbReference type="Proteomes" id="UP001231189"/>
    </source>
</evidence>